<evidence type="ECO:0000313" key="5">
    <source>
        <dbReference type="EMBL" id="AEH06601.1"/>
    </source>
</evidence>
<evidence type="ECO:0000256" key="2">
    <source>
        <dbReference type="ARBA" id="ARBA00022723"/>
    </source>
</evidence>
<evidence type="ECO:0000256" key="3">
    <source>
        <dbReference type="ARBA" id="ARBA00023004"/>
    </source>
</evidence>
<gene>
    <name evidence="5" type="ordered locus">Metok_0621</name>
</gene>
<dbReference type="STRING" id="647113.Metok_0621"/>
<evidence type="ECO:0000256" key="1">
    <source>
        <dbReference type="ARBA" id="ARBA00010587"/>
    </source>
</evidence>
<protein>
    <submittedName>
        <fullName evidence="5">Hemerythrin-like metal-binding protein</fullName>
    </submittedName>
</protein>
<keyword evidence="2" id="KW-0479">Metal-binding</keyword>
<dbReference type="InterPro" id="IPR050669">
    <property type="entry name" value="Hemerythrin"/>
</dbReference>
<dbReference type="InterPro" id="IPR012827">
    <property type="entry name" value="Hemerythrin_metal-bd"/>
</dbReference>
<dbReference type="InterPro" id="IPR035938">
    <property type="entry name" value="Hemerythrin-like_sf"/>
</dbReference>
<organism evidence="5 6">
    <name type="scientific">Methanothermococcus okinawensis (strain DSM 14208 / JCM 11175 / IH1)</name>
    <dbReference type="NCBI Taxonomy" id="647113"/>
    <lineage>
        <taxon>Archaea</taxon>
        <taxon>Methanobacteriati</taxon>
        <taxon>Methanobacteriota</taxon>
        <taxon>Methanomada group</taxon>
        <taxon>Methanococci</taxon>
        <taxon>Methanococcales</taxon>
        <taxon>Methanococcaceae</taxon>
        <taxon>Methanothermococcus</taxon>
    </lineage>
</organism>
<dbReference type="SUPFAM" id="SSF47188">
    <property type="entry name" value="Hemerythrin-like"/>
    <property type="match status" value="1"/>
</dbReference>
<dbReference type="InterPro" id="IPR012312">
    <property type="entry name" value="Hemerythrin-like"/>
</dbReference>
<sequence length="147" mass="17478">MEIIKWSKDLESDVQAFNGEHKFLVDTINNIYTLLKEGKKDEAKKLLVEKAVSYTDKHFKHEEEVMERYGYPKEELEKHKKIHRFFVRYVVETLAPKIENGGDKEFRDALNFIIGWLVMHIKNMDVKGYGKWFKEKGIEVPDKMVEI</sequence>
<keyword evidence="6" id="KW-1185">Reference proteome</keyword>
<accession>F8ALQ3</accession>
<name>F8ALQ3_METOI</name>
<dbReference type="Gene3D" id="1.20.120.50">
    <property type="entry name" value="Hemerythrin-like"/>
    <property type="match status" value="1"/>
</dbReference>
<dbReference type="PANTHER" id="PTHR37164">
    <property type="entry name" value="BACTERIOHEMERYTHRIN"/>
    <property type="match status" value="1"/>
</dbReference>
<dbReference type="HOGENOM" id="CLU_086902_2_2_2"/>
<dbReference type="RefSeq" id="WP_013866787.1">
    <property type="nucleotide sequence ID" value="NC_015636.1"/>
</dbReference>
<dbReference type="KEGG" id="mok:Metok_0621"/>
<dbReference type="Pfam" id="PF01814">
    <property type="entry name" value="Hemerythrin"/>
    <property type="match status" value="1"/>
</dbReference>
<dbReference type="GO" id="GO:0046872">
    <property type="term" value="F:metal ion binding"/>
    <property type="evidence" value="ECO:0007669"/>
    <property type="project" value="UniProtKB-KW"/>
</dbReference>
<dbReference type="EMBL" id="CP002792">
    <property type="protein sequence ID" value="AEH06601.1"/>
    <property type="molecule type" value="Genomic_DNA"/>
</dbReference>
<feature type="domain" description="Hemerythrin-like" evidence="4">
    <location>
        <begin position="14"/>
        <end position="125"/>
    </location>
</feature>
<dbReference type="eggNOG" id="arCOG06577">
    <property type="taxonomic scope" value="Archaea"/>
</dbReference>
<dbReference type="Proteomes" id="UP000009296">
    <property type="component" value="Chromosome"/>
</dbReference>
<dbReference type="GeneID" id="10772757"/>
<evidence type="ECO:0000259" key="4">
    <source>
        <dbReference type="Pfam" id="PF01814"/>
    </source>
</evidence>
<comment type="similarity">
    <text evidence="1">Belongs to the hemerythrin family.</text>
</comment>
<dbReference type="AlphaFoldDB" id="F8ALQ3"/>
<dbReference type="PANTHER" id="PTHR37164:SF1">
    <property type="entry name" value="BACTERIOHEMERYTHRIN"/>
    <property type="match status" value="1"/>
</dbReference>
<reference evidence="5" key="1">
    <citation type="submission" date="2011-05" db="EMBL/GenBank/DDBJ databases">
        <title>Complete sequence of chromosome of Methanothermococcus okinawensis IH1.</title>
        <authorList>
            <consortium name="US DOE Joint Genome Institute"/>
            <person name="Lucas S."/>
            <person name="Han J."/>
            <person name="Lapidus A."/>
            <person name="Cheng J.-F."/>
            <person name="Goodwin L."/>
            <person name="Pitluck S."/>
            <person name="Peters L."/>
            <person name="Mikhailova N."/>
            <person name="Held B."/>
            <person name="Han C."/>
            <person name="Tapia R."/>
            <person name="Land M."/>
            <person name="Hauser L."/>
            <person name="Kyrpides N."/>
            <person name="Ivanova N."/>
            <person name="Pagani I."/>
            <person name="Sieprawska-Lupa M."/>
            <person name="Takai K."/>
            <person name="Miyazaki J."/>
            <person name="Whitman W."/>
            <person name="Woyke T."/>
        </authorList>
    </citation>
    <scope>NUCLEOTIDE SEQUENCE [LARGE SCALE GENOMIC DNA]</scope>
    <source>
        <strain evidence="5">IH1</strain>
    </source>
</reference>
<proteinExistence type="inferred from homology"/>
<dbReference type="OrthoDB" id="15541at2157"/>
<keyword evidence="3" id="KW-0408">Iron</keyword>
<dbReference type="NCBIfam" id="TIGR02481">
    <property type="entry name" value="hemeryth_dom"/>
    <property type="match status" value="1"/>
</dbReference>
<dbReference type="NCBIfam" id="NF033749">
    <property type="entry name" value="bact_hemeryth"/>
    <property type="match status" value="1"/>
</dbReference>
<dbReference type="CDD" id="cd12107">
    <property type="entry name" value="Hemerythrin"/>
    <property type="match status" value="1"/>
</dbReference>
<evidence type="ECO:0000313" key="6">
    <source>
        <dbReference type="Proteomes" id="UP000009296"/>
    </source>
</evidence>